<keyword evidence="6" id="KW-1185">Reference proteome</keyword>
<dbReference type="Gene3D" id="3.40.50.1820">
    <property type="entry name" value="alpha/beta hydrolase"/>
    <property type="match status" value="1"/>
</dbReference>
<name>A0ABR3XRB1_9PEZI</name>
<dbReference type="InterPro" id="IPR051601">
    <property type="entry name" value="Serine_prot/Carboxylest_S33"/>
</dbReference>
<dbReference type="EMBL" id="JAZHXJ010000056">
    <property type="protein sequence ID" value="KAL1878107.1"/>
    <property type="molecule type" value="Genomic_DNA"/>
</dbReference>
<comment type="caution">
    <text evidence="5">The sequence shown here is derived from an EMBL/GenBank/DDBJ whole genome shotgun (WGS) entry which is preliminary data.</text>
</comment>
<organism evidence="5 6">
    <name type="scientific">Phialemonium thermophilum</name>
    <dbReference type="NCBI Taxonomy" id="223376"/>
    <lineage>
        <taxon>Eukaryota</taxon>
        <taxon>Fungi</taxon>
        <taxon>Dikarya</taxon>
        <taxon>Ascomycota</taxon>
        <taxon>Pezizomycotina</taxon>
        <taxon>Sordariomycetes</taxon>
        <taxon>Sordariomycetidae</taxon>
        <taxon>Cephalothecales</taxon>
        <taxon>Cephalothecaceae</taxon>
        <taxon>Phialemonium</taxon>
    </lineage>
</organism>
<evidence type="ECO:0008006" key="7">
    <source>
        <dbReference type="Google" id="ProtNLM"/>
    </source>
</evidence>
<evidence type="ECO:0000313" key="6">
    <source>
        <dbReference type="Proteomes" id="UP001586593"/>
    </source>
</evidence>
<keyword evidence="2" id="KW-0378">Hydrolase</keyword>
<evidence type="ECO:0000259" key="3">
    <source>
        <dbReference type="Pfam" id="PF00561"/>
    </source>
</evidence>
<feature type="domain" description="AB hydrolase-1" evidence="3">
    <location>
        <begin position="128"/>
        <end position="283"/>
    </location>
</feature>
<dbReference type="Pfam" id="PF00561">
    <property type="entry name" value="Abhydrolase_1"/>
    <property type="match status" value="1"/>
</dbReference>
<evidence type="ECO:0000259" key="4">
    <source>
        <dbReference type="Pfam" id="PF08386"/>
    </source>
</evidence>
<protein>
    <recommendedName>
        <fullName evidence="7">AB hydrolase-1 domain-containing protein</fullName>
    </recommendedName>
</protein>
<accession>A0ABR3XRB1</accession>
<dbReference type="Proteomes" id="UP001586593">
    <property type="component" value="Unassembled WGS sequence"/>
</dbReference>
<sequence>MDEKLGYISTPRRDRRDIRRLCKRSLTALAAVSLLVLAALRKDVQRWVGLPRLQPVESAPGALPLDEELRWLDIKPSRTLEWHLCLDAQFDCARLDVPMDWQDPTDDERVVLAIIRLRAKNRTDYRGPVIFNPGGPGGSGVWALRDHGKLLQTIVGDNHDIVSFDPRGIGASIPRIECWDTAQSRRFWQLQDVGVVDAHPGVLYDAFARAAAFSQVCETALDGSGILRHSSTTYHARDMLEILDQMGEEKLKYWGFSYGTILGGTFASMYPDRVGRLVSDGNVDYREWYFGVHINFLHDTDRVMEAFYELCHLAGPLKCAFYAPSPAAVRKRLDDLLAAIRVNPVIVPPSAAGPDMPELITYSKVRKLISTTLYQPVRMFARTARILAALEKGDGRLFYEVILHGDSTSSVCSLETIPPTVPVSGPFEDTDDAFPAIMCSDSEPVNDTVESFQEYANRLQEISTAAGAVNVLFRLSCVGRTVRPKWRFAGPFGGNTSFPILYVANVADNVTPLISARNNSALFPGSRILVQNSYGHTSLSAASTCTARYIRDYFQNGALPPPYPDAVCEPDVSPFGLDLQDKGGGTADIDGFDGELSWAIRTLADQTDWSRALMSPVL</sequence>
<dbReference type="PANTHER" id="PTHR43248">
    <property type="entry name" value="2-SUCCINYL-6-HYDROXY-2,4-CYCLOHEXADIENE-1-CARBOXYLATE SYNTHASE"/>
    <property type="match status" value="1"/>
</dbReference>
<dbReference type="InterPro" id="IPR000073">
    <property type="entry name" value="AB_hydrolase_1"/>
</dbReference>
<comment type="similarity">
    <text evidence="1">Belongs to the peptidase S33 family.</text>
</comment>
<evidence type="ECO:0000256" key="1">
    <source>
        <dbReference type="ARBA" id="ARBA00010088"/>
    </source>
</evidence>
<dbReference type="PANTHER" id="PTHR43248:SF25">
    <property type="entry name" value="AB HYDROLASE-1 DOMAIN-CONTAINING PROTEIN-RELATED"/>
    <property type="match status" value="1"/>
</dbReference>
<reference evidence="5 6" key="1">
    <citation type="journal article" date="2024" name="Commun. Biol.">
        <title>Comparative genomic analysis of thermophilic fungi reveals convergent evolutionary adaptations and gene losses.</title>
        <authorList>
            <person name="Steindorff A.S."/>
            <person name="Aguilar-Pontes M.V."/>
            <person name="Robinson A.J."/>
            <person name="Andreopoulos B."/>
            <person name="LaButti K."/>
            <person name="Kuo A."/>
            <person name="Mondo S."/>
            <person name="Riley R."/>
            <person name="Otillar R."/>
            <person name="Haridas S."/>
            <person name="Lipzen A."/>
            <person name="Grimwood J."/>
            <person name="Schmutz J."/>
            <person name="Clum A."/>
            <person name="Reid I.D."/>
            <person name="Moisan M.C."/>
            <person name="Butler G."/>
            <person name="Nguyen T.T.M."/>
            <person name="Dewar K."/>
            <person name="Conant G."/>
            <person name="Drula E."/>
            <person name="Henrissat B."/>
            <person name="Hansel C."/>
            <person name="Singer S."/>
            <person name="Hutchinson M.I."/>
            <person name="de Vries R.P."/>
            <person name="Natvig D.O."/>
            <person name="Powell A.J."/>
            <person name="Tsang A."/>
            <person name="Grigoriev I.V."/>
        </authorList>
    </citation>
    <scope>NUCLEOTIDE SEQUENCE [LARGE SCALE GENOMIC DNA]</scope>
    <source>
        <strain evidence="5 6">ATCC 24622</strain>
    </source>
</reference>
<proteinExistence type="inferred from homology"/>
<dbReference type="Pfam" id="PF08386">
    <property type="entry name" value="Abhydrolase_4"/>
    <property type="match status" value="1"/>
</dbReference>
<dbReference type="InterPro" id="IPR029058">
    <property type="entry name" value="AB_hydrolase_fold"/>
</dbReference>
<evidence type="ECO:0000256" key="2">
    <source>
        <dbReference type="ARBA" id="ARBA00022801"/>
    </source>
</evidence>
<dbReference type="InterPro" id="IPR013595">
    <property type="entry name" value="Pept_S33_TAP-like_C"/>
</dbReference>
<gene>
    <name evidence="5" type="ORF">VTK73DRAFT_8068</name>
</gene>
<dbReference type="SUPFAM" id="SSF53474">
    <property type="entry name" value="alpha/beta-Hydrolases"/>
    <property type="match status" value="1"/>
</dbReference>
<feature type="domain" description="Peptidase S33 tripeptidyl aminopeptidase-like C-terminal" evidence="4">
    <location>
        <begin position="473"/>
        <end position="568"/>
    </location>
</feature>
<evidence type="ECO:0000313" key="5">
    <source>
        <dbReference type="EMBL" id="KAL1878107.1"/>
    </source>
</evidence>